<name>X1K1J9_9ZZZZ</name>
<protein>
    <recommendedName>
        <fullName evidence="11">Pantothenate kinase</fullName>
    </recommendedName>
</protein>
<accession>X1K1J9</accession>
<evidence type="ECO:0000313" key="10">
    <source>
        <dbReference type="EMBL" id="GAH84154.1"/>
    </source>
</evidence>
<sequence length="58" mass="6477">MNLVTDVGNTVVKTGVFEKRNLVLTGEFATQPRKEVDEWGILLSSWIGESGREIKISK</sequence>
<dbReference type="Gene3D" id="3.30.420.40">
    <property type="match status" value="1"/>
</dbReference>
<organism evidence="10">
    <name type="scientific">marine sediment metagenome</name>
    <dbReference type="NCBI Taxonomy" id="412755"/>
    <lineage>
        <taxon>unclassified sequences</taxon>
        <taxon>metagenomes</taxon>
        <taxon>ecological metagenomes</taxon>
    </lineage>
</organism>
<keyword evidence="5" id="KW-0547">Nucleotide-binding</keyword>
<dbReference type="SUPFAM" id="SSF53067">
    <property type="entry name" value="Actin-like ATPase domain"/>
    <property type="match status" value="1"/>
</dbReference>
<reference evidence="10" key="1">
    <citation type="journal article" date="2014" name="Front. Microbiol.">
        <title>High frequency of phylogenetically diverse reductive dehalogenase-homologous genes in deep subseafloor sedimentary metagenomes.</title>
        <authorList>
            <person name="Kawai M."/>
            <person name="Futagami T."/>
            <person name="Toyoda A."/>
            <person name="Takaki Y."/>
            <person name="Nishi S."/>
            <person name="Hori S."/>
            <person name="Arai W."/>
            <person name="Tsubouchi T."/>
            <person name="Morono Y."/>
            <person name="Uchiyama I."/>
            <person name="Ito T."/>
            <person name="Fujiyama A."/>
            <person name="Inagaki F."/>
            <person name="Takami H."/>
        </authorList>
    </citation>
    <scope>NUCLEOTIDE SEQUENCE</scope>
    <source>
        <strain evidence="10">Expedition CK06-06</strain>
    </source>
</reference>
<keyword evidence="6" id="KW-0418">Kinase</keyword>
<evidence type="ECO:0000256" key="3">
    <source>
        <dbReference type="ARBA" id="ARBA00022490"/>
    </source>
</evidence>
<dbReference type="InterPro" id="IPR004619">
    <property type="entry name" value="Type_III_PanK"/>
</dbReference>
<comment type="cofactor">
    <cofactor evidence="1">
        <name>K(+)</name>
        <dbReference type="ChEBI" id="CHEBI:29103"/>
    </cofactor>
</comment>
<evidence type="ECO:0000256" key="6">
    <source>
        <dbReference type="ARBA" id="ARBA00022777"/>
    </source>
</evidence>
<evidence type="ECO:0000256" key="2">
    <source>
        <dbReference type="ARBA" id="ARBA00004496"/>
    </source>
</evidence>
<evidence type="ECO:0000256" key="9">
    <source>
        <dbReference type="ARBA" id="ARBA00022993"/>
    </source>
</evidence>
<comment type="caution">
    <text evidence="10">The sequence shown here is derived from an EMBL/GenBank/DDBJ whole genome shotgun (WGS) entry which is preliminary data.</text>
</comment>
<evidence type="ECO:0000256" key="5">
    <source>
        <dbReference type="ARBA" id="ARBA00022741"/>
    </source>
</evidence>
<evidence type="ECO:0008006" key="11">
    <source>
        <dbReference type="Google" id="ProtNLM"/>
    </source>
</evidence>
<feature type="non-terminal residue" evidence="10">
    <location>
        <position position="58"/>
    </location>
</feature>
<keyword evidence="9" id="KW-0173">Coenzyme A biosynthesis</keyword>
<dbReference type="GO" id="GO:0004594">
    <property type="term" value="F:pantothenate kinase activity"/>
    <property type="evidence" value="ECO:0007669"/>
    <property type="project" value="InterPro"/>
</dbReference>
<proteinExistence type="predicted"/>
<dbReference type="EMBL" id="BARU01045058">
    <property type="protein sequence ID" value="GAH84154.1"/>
    <property type="molecule type" value="Genomic_DNA"/>
</dbReference>
<keyword evidence="8" id="KW-0630">Potassium</keyword>
<keyword evidence="7" id="KW-0067">ATP-binding</keyword>
<evidence type="ECO:0000256" key="7">
    <source>
        <dbReference type="ARBA" id="ARBA00022840"/>
    </source>
</evidence>
<dbReference type="GO" id="GO:0015937">
    <property type="term" value="P:coenzyme A biosynthetic process"/>
    <property type="evidence" value="ECO:0007669"/>
    <property type="project" value="UniProtKB-KW"/>
</dbReference>
<evidence type="ECO:0000256" key="1">
    <source>
        <dbReference type="ARBA" id="ARBA00001958"/>
    </source>
</evidence>
<keyword evidence="4" id="KW-0808">Transferase</keyword>
<evidence type="ECO:0000256" key="8">
    <source>
        <dbReference type="ARBA" id="ARBA00022958"/>
    </source>
</evidence>
<evidence type="ECO:0000256" key="4">
    <source>
        <dbReference type="ARBA" id="ARBA00022679"/>
    </source>
</evidence>
<dbReference type="GO" id="GO:0005524">
    <property type="term" value="F:ATP binding"/>
    <property type="evidence" value="ECO:0007669"/>
    <property type="project" value="UniProtKB-KW"/>
</dbReference>
<dbReference type="Pfam" id="PF03309">
    <property type="entry name" value="Pan_kinase"/>
    <property type="match status" value="1"/>
</dbReference>
<dbReference type="AlphaFoldDB" id="X1K1J9"/>
<keyword evidence="3" id="KW-0963">Cytoplasm</keyword>
<gene>
    <name evidence="10" type="ORF">S03H2_68514</name>
</gene>
<dbReference type="GO" id="GO:0005737">
    <property type="term" value="C:cytoplasm"/>
    <property type="evidence" value="ECO:0007669"/>
    <property type="project" value="UniProtKB-SubCell"/>
</dbReference>
<dbReference type="InterPro" id="IPR043129">
    <property type="entry name" value="ATPase_NBD"/>
</dbReference>
<comment type="subcellular location">
    <subcellularLocation>
        <location evidence="2">Cytoplasm</location>
    </subcellularLocation>
</comment>